<gene>
    <name evidence="2" type="ORF">CARUB_v10010658mg</name>
</gene>
<feature type="region of interest" description="Disordered" evidence="1">
    <location>
        <begin position="41"/>
        <end position="102"/>
    </location>
</feature>
<evidence type="ECO:0000313" key="2">
    <source>
        <dbReference type="EMBL" id="EOA37201.1"/>
    </source>
</evidence>
<proteinExistence type="predicted"/>
<evidence type="ECO:0000313" key="3">
    <source>
        <dbReference type="Proteomes" id="UP000029121"/>
    </source>
</evidence>
<evidence type="ECO:0000256" key="1">
    <source>
        <dbReference type="SAM" id="MobiDB-lite"/>
    </source>
</evidence>
<keyword evidence="3" id="KW-1185">Reference proteome</keyword>
<dbReference type="AlphaFoldDB" id="R0GN51"/>
<reference evidence="3" key="1">
    <citation type="journal article" date="2013" name="Nat. Genet.">
        <title>The Capsella rubella genome and the genomic consequences of rapid mating system evolution.</title>
        <authorList>
            <person name="Slotte T."/>
            <person name="Hazzouri K.M."/>
            <person name="Agren J.A."/>
            <person name="Koenig D."/>
            <person name="Maumus F."/>
            <person name="Guo Y.L."/>
            <person name="Steige K."/>
            <person name="Platts A.E."/>
            <person name="Escobar J.S."/>
            <person name="Newman L.K."/>
            <person name="Wang W."/>
            <person name="Mandakova T."/>
            <person name="Vello E."/>
            <person name="Smith L.M."/>
            <person name="Henz S.R."/>
            <person name="Steffen J."/>
            <person name="Takuno S."/>
            <person name="Brandvain Y."/>
            <person name="Coop G."/>
            <person name="Andolfatto P."/>
            <person name="Hu T.T."/>
            <person name="Blanchette M."/>
            <person name="Clark R.M."/>
            <person name="Quesneville H."/>
            <person name="Nordborg M."/>
            <person name="Gaut B.S."/>
            <person name="Lysak M.A."/>
            <person name="Jenkins J."/>
            <person name="Grimwood J."/>
            <person name="Chapman J."/>
            <person name="Prochnik S."/>
            <person name="Shu S."/>
            <person name="Rokhsar D."/>
            <person name="Schmutz J."/>
            <person name="Weigel D."/>
            <person name="Wright S.I."/>
        </authorList>
    </citation>
    <scope>NUCLEOTIDE SEQUENCE [LARGE SCALE GENOMIC DNA]</scope>
    <source>
        <strain evidence="3">cv. Monte Gargano</strain>
    </source>
</reference>
<organism evidence="2 3">
    <name type="scientific">Capsella rubella</name>
    <dbReference type="NCBI Taxonomy" id="81985"/>
    <lineage>
        <taxon>Eukaryota</taxon>
        <taxon>Viridiplantae</taxon>
        <taxon>Streptophyta</taxon>
        <taxon>Embryophyta</taxon>
        <taxon>Tracheophyta</taxon>
        <taxon>Spermatophyta</taxon>
        <taxon>Magnoliopsida</taxon>
        <taxon>eudicotyledons</taxon>
        <taxon>Gunneridae</taxon>
        <taxon>Pentapetalae</taxon>
        <taxon>rosids</taxon>
        <taxon>malvids</taxon>
        <taxon>Brassicales</taxon>
        <taxon>Brassicaceae</taxon>
        <taxon>Camelineae</taxon>
        <taxon>Capsella</taxon>
    </lineage>
</organism>
<dbReference type="EMBL" id="KB870805">
    <property type="protein sequence ID" value="EOA37201.1"/>
    <property type="molecule type" value="Genomic_DNA"/>
</dbReference>
<sequence length="123" mass="13127">MKFLDVHFHNSFTISYFYFPVTMVMCRFLCCFINCAKIKPSSPPQVAETGKKVPPSPLPPKGAEMAKRQPPPKFKGIPVKDGGYVVSKSNKTTAKSTRRRSRYGNDAGGFGGCGGGCGGGGGC</sequence>
<name>R0GN51_9BRAS</name>
<dbReference type="Proteomes" id="UP000029121">
    <property type="component" value="Unassembled WGS sequence"/>
</dbReference>
<protein>
    <submittedName>
        <fullName evidence="2">Uncharacterized protein</fullName>
    </submittedName>
</protein>
<accession>R0GN51</accession>